<protein>
    <recommendedName>
        <fullName evidence="1">Limonene-1,2-epoxide hydrolase domain-containing protein</fullName>
    </recommendedName>
</protein>
<name>A0A2I2KHZ7_9ACTN</name>
<dbReference type="InterPro" id="IPR013100">
    <property type="entry name" value="LEH"/>
</dbReference>
<evidence type="ECO:0000313" key="3">
    <source>
        <dbReference type="Proteomes" id="UP000234331"/>
    </source>
</evidence>
<accession>A0A2I2KHZ7</accession>
<evidence type="ECO:0000259" key="1">
    <source>
        <dbReference type="Pfam" id="PF07858"/>
    </source>
</evidence>
<dbReference type="EMBL" id="FZMO01000001">
    <property type="protein sequence ID" value="SNQ45291.1"/>
    <property type="molecule type" value="Genomic_DNA"/>
</dbReference>
<reference evidence="2 3" key="1">
    <citation type="submission" date="2017-06" db="EMBL/GenBank/DDBJ databases">
        <authorList>
            <person name="Kim H.J."/>
            <person name="Triplett B.A."/>
        </authorList>
    </citation>
    <scope>NUCLEOTIDE SEQUENCE [LARGE SCALE GENOMIC DNA]</scope>
    <source>
        <strain evidence="2">FRACA_ARgP5</strain>
    </source>
</reference>
<dbReference type="Gene3D" id="3.10.450.50">
    <property type="match status" value="1"/>
</dbReference>
<gene>
    <name evidence="2" type="ORF">FRACA_10050</name>
</gene>
<dbReference type="AlphaFoldDB" id="A0A2I2KHZ7"/>
<sequence length="150" mass="16766">MGAAGDVVRKFCAAFASLDASNLRPFLTPETVFENVPLTGQFHRAVGVNEIVSRMQSKLSICVETDFKILSLIEDGGVVFAERSDYFRFPAGTFPTIDAHEWLVCSRWDVADGKIALWRDYYDVTSSLSALGVSWQEYRTYLERARAALA</sequence>
<dbReference type="RefSeq" id="WP_133150517.1">
    <property type="nucleotide sequence ID" value="NZ_FZMO01000001.1"/>
</dbReference>
<dbReference type="OrthoDB" id="9781757at2"/>
<organism evidence="2 3">
    <name type="scientific">Frankia canadensis</name>
    <dbReference type="NCBI Taxonomy" id="1836972"/>
    <lineage>
        <taxon>Bacteria</taxon>
        <taxon>Bacillati</taxon>
        <taxon>Actinomycetota</taxon>
        <taxon>Actinomycetes</taxon>
        <taxon>Frankiales</taxon>
        <taxon>Frankiaceae</taxon>
        <taxon>Frankia</taxon>
    </lineage>
</organism>
<dbReference type="Proteomes" id="UP000234331">
    <property type="component" value="Unassembled WGS sequence"/>
</dbReference>
<dbReference type="Pfam" id="PF07858">
    <property type="entry name" value="LEH"/>
    <property type="match status" value="1"/>
</dbReference>
<feature type="domain" description="Limonene-1,2-epoxide hydrolase" evidence="1">
    <location>
        <begin position="6"/>
        <end position="130"/>
    </location>
</feature>
<proteinExistence type="predicted"/>
<dbReference type="SUPFAM" id="SSF54427">
    <property type="entry name" value="NTF2-like"/>
    <property type="match status" value="1"/>
</dbReference>
<evidence type="ECO:0000313" key="2">
    <source>
        <dbReference type="EMBL" id="SNQ45291.1"/>
    </source>
</evidence>
<dbReference type="InterPro" id="IPR032710">
    <property type="entry name" value="NTF2-like_dom_sf"/>
</dbReference>
<keyword evidence="3" id="KW-1185">Reference proteome</keyword>